<gene>
    <name evidence="4" type="ORF">H310_01923</name>
</gene>
<dbReference type="InterPro" id="IPR043504">
    <property type="entry name" value="Peptidase_S1_PA_chymotrypsin"/>
</dbReference>
<feature type="chain" id="PRO_5001535473" description="Serine protease" evidence="3">
    <location>
        <begin position="22"/>
        <end position="676"/>
    </location>
</feature>
<organism evidence="4">
    <name type="scientific">Aphanomyces invadans</name>
    <dbReference type="NCBI Taxonomy" id="157072"/>
    <lineage>
        <taxon>Eukaryota</taxon>
        <taxon>Sar</taxon>
        <taxon>Stramenopiles</taxon>
        <taxon>Oomycota</taxon>
        <taxon>Saprolegniomycetes</taxon>
        <taxon>Saprolegniales</taxon>
        <taxon>Verrucalvaceae</taxon>
        <taxon>Aphanomyces</taxon>
    </lineage>
</organism>
<evidence type="ECO:0000256" key="1">
    <source>
        <dbReference type="ARBA" id="ARBA00023026"/>
    </source>
</evidence>
<dbReference type="SUPFAM" id="SSF50494">
    <property type="entry name" value="Trypsin-like serine proteases"/>
    <property type="match status" value="1"/>
</dbReference>
<evidence type="ECO:0008006" key="5">
    <source>
        <dbReference type="Google" id="ProtNLM"/>
    </source>
</evidence>
<dbReference type="EMBL" id="KI913954">
    <property type="protein sequence ID" value="ETW07398.1"/>
    <property type="molecule type" value="Genomic_DNA"/>
</dbReference>
<dbReference type="PANTHER" id="PTHR36234:SF5">
    <property type="entry name" value="LYSYL ENDOPEPTIDASE"/>
    <property type="match status" value="1"/>
</dbReference>
<dbReference type="STRING" id="157072.A0A024UP80"/>
<name>A0A024UP80_9STRA</name>
<dbReference type="InterPro" id="IPR009003">
    <property type="entry name" value="Peptidase_S1_PA"/>
</dbReference>
<dbReference type="Pfam" id="PF13365">
    <property type="entry name" value="Trypsin_2"/>
    <property type="match status" value="1"/>
</dbReference>
<dbReference type="PANTHER" id="PTHR36234">
    <property type="entry name" value="LYSYL ENDOPEPTIDASE"/>
    <property type="match status" value="1"/>
</dbReference>
<accession>A0A024UP80</accession>
<feature type="compositionally biased region" description="Low complexity" evidence="2">
    <location>
        <begin position="544"/>
        <end position="560"/>
    </location>
</feature>
<sequence>MQWQVILSSLAVLAFTHVTEGKHVGRHESGRGADMYDFSKVYKVEAPIKIAERVKQSIEHKAGKSATYTIPFKGPFVQVHFSDFSLPDGDSITLSTSAKHRQKIKAGDLNESGLSNRLDTGSSTLTIEYKSNGPHHSRDAKGFAIDYILHEPKKAAKKEDVCGAKPAWEPAQCLAKTDSVKYTLSKATARMVIQGGQGAGTGFLIGCDGWFLTNEHNIETQAATTAATYEFGSECSCDDKQGNTKMMGCEGKVKITGDATLFAVNKELDYTLVQFDKKHWATLEPFGYFTLRRSGAELGEKMWAPQYPQAHPLQIVQRLENQTATTITSLNVENECGKGQVGYYADTMGGSSGAPVVGNADNQVIALHHCGGCQNVAYSTKKILDDVEKIFKSKNIPVPTCWTQAKGGLGKSAAETPAKKHGNGKQPIDLSSLFTPKGDAGGKGTAPSVSAGGQADTKKPKKHHKTALSAPAGAEEIAPQASPRHHTASGEQADAKKPKKHHKATQATPADIEEPAPHAPSRHPAESARRTKKSGRRNGGARNVPVQQVEQVEQVEQVVPEKPRRRRQSPRRPVSQPVDEGEVPSRRRRGGRAPPTQELYEVKVCKAATYAVDAPPCSETGDACPKAYDVPIGGCYPGVINSPTGCVVPEDAICMQAPSPQDGSIYYKCVFPSVGC</sequence>
<evidence type="ECO:0000313" key="4">
    <source>
        <dbReference type="EMBL" id="ETW07398.1"/>
    </source>
</evidence>
<dbReference type="GeneID" id="20078973"/>
<protein>
    <recommendedName>
        <fullName evidence="5">Serine protease</fullName>
    </recommendedName>
</protein>
<dbReference type="AlphaFoldDB" id="A0A024UP80"/>
<keyword evidence="1" id="KW-0843">Virulence</keyword>
<feature type="signal peptide" evidence="3">
    <location>
        <begin position="1"/>
        <end position="21"/>
    </location>
</feature>
<proteinExistence type="predicted"/>
<evidence type="ECO:0000256" key="2">
    <source>
        <dbReference type="SAM" id="MobiDB-lite"/>
    </source>
</evidence>
<dbReference type="Gene3D" id="2.40.10.10">
    <property type="entry name" value="Trypsin-like serine proteases"/>
    <property type="match status" value="2"/>
</dbReference>
<keyword evidence="3" id="KW-0732">Signal</keyword>
<reference evidence="4" key="1">
    <citation type="submission" date="2013-12" db="EMBL/GenBank/DDBJ databases">
        <title>The Genome Sequence of Aphanomyces invadans NJM9701.</title>
        <authorList>
            <consortium name="The Broad Institute Genomics Platform"/>
            <person name="Russ C."/>
            <person name="Tyler B."/>
            <person name="van West P."/>
            <person name="Dieguez-Uribeondo J."/>
            <person name="Young S.K."/>
            <person name="Zeng Q."/>
            <person name="Gargeya S."/>
            <person name="Fitzgerald M."/>
            <person name="Abouelleil A."/>
            <person name="Alvarado L."/>
            <person name="Chapman S.B."/>
            <person name="Gainer-Dewar J."/>
            <person name="Goldberg J."/>
            <person name="Griggs A."/>
            <person name="Gujja S."/>
            <person name="Hansen M."/>
            <person name="Howarth C."/>
            <person name="Imamovic A."/>
            <person name="Ireland A."/>
            <person name="Larimer J."/>
            <person name="McCowan C."/>
            <person name="Murphy C."/>
            <person name="Pearson M."/>
            <person name="Poon T.W."/>
            <person name="Priest M."/>
            <person name="Roberts A."/>
            <person name="Saif S."/>
            <person name="Shea T."/>
            <person name="Sykes S."/>
            <person name="Wortman J."/>
            <person name="Nusbaum C."/>
            <person name="Birren B."/>
        </authorList>
    </citation>
    <scope>NUCLEOTIDE SEQUENCE [LARGE SCALE GENOMIC DNA]</scope>
    <source>
        <strain evidence="4">NJM9701</strain>
    </source>
</reference>
<feature type="region of interest" description="Disordered" evidence="2">
    <location>
        <begin position="402"/>
        <end position="595"/>
    </location>
</feature>
<dbReference type="VEuPathDB" id="FungiDB:H310_01923"/>
<dbReference type="OrthoDB" id="100767at2759"/>
<dbReference type="RefSeq" id="XP_008863491.1">
    <property type="nucleotide sequence ID" value="XM_008865269.1"/>
</dbReference>
<evidence type="ECO:0000256" key="3">
    <source>
        <dbReference type="SAM" id="SignalP"/>
    </source>
</evidence>